<sequence>MYSIIATLLFFLVLNCQAANQLTLVDYTAMVLNKGDDNKTIQEQNHLAELDVALAKSAFDFKYFPIVSLNESTLGSTQGVGFEVKKKTQFGSQVTLGTKYEKFESDNYSSESPKSYLRLEQGLFRQWGYDINSMPLKVAEIGQDKLALQSELLTQNLIARAAYLYLDVVLTFKQHELSEVKCKAFSIKLRSC</sequence>
<evidence type="ECO:0000256" key="1">
    <source>
        <dbReference type="SAM" id="SignalP"/>
    </source>
</evidence>
<proteinExistence type="predicted"/>
<reference evidence="2" key="1">
    <citation type="submission" date="2022-01" db="EMBL/GenBank/DDBJ databases">
        <title>Colwellia maritima, isolated from seawater.</title>
        <authorList>
            <person name="Kristyanto S."/>
            <person name="Jung J."/>
            <person name="Jeon C.O."/>
        </authorList>
    </citation>
    <scope>NUCLEOTIDE SEQUENCE</scope>
    <source>
        <strain evidence="2">MSW7</strain>
    </source>
</reference>
<feature type="chain" id="PRO_5046112887" description="TolC family protein" evidence="1">
    <location>
        <begin position="19"/>
        <end position="192"/>
    </location>
</feature>
<name>A0ABS9X463_9GAMM</name>
<organism evidence="2 3">
    <name type="scientific">Colwellia maritima</name>
    <dbReference type="NCBI Taxonomy" id="2912588"/>
    <lineage>
        <taxon>Bacteria</taxon>
        <taxon>Pseudomonadati</taxon>
        <taxon>Pseudomonadota</taxon>
        <taxon>Gammaproteobacteria</taxon>
        <taxon>Alteromonadales</taxon>
        <taxon>Colwelliaceae</taxon>
        <taxon>Colwellia</taxon>
    </lineage>
</organism>
<keyword evidence="3" id="KW-1185">Reference proteome</keyword>
<comment type="caution">
    <text evidence="2">The sequence shown here is derived from an EMBL/GenBank/DDBJ whole genome shotgun (WGS) entry which is preliminary data.</text>
</comment>
<accession>A0ABS9X463</accession>
<dbReference type="Proteomes" id="UP001139646">
    <property type="component" value="Unassembled WGS sequence"/>
</dbReference>
<evidence type="ECO:0008006" key="4">
    <source>
        <dbReference type="Google" id="ProtNLM"/>
    </source>
</evidence>
<dbReference type="SUPFAM" id="SSF56954">
    <property type="entry name" value="Outer membrane efflux proteins (OEP)"/>
    <property type="match status" value="1"/>
</dbReference>
<keyword evidence="1" id="KW-0732">Signal</keyword>
<evidence type="ECO:0000313" key="2">
    <source>
        <dbReference type="EMBL" id="MCI2285040.1"/>
    </source>
</evidence>
<dbReference type="RefSeq" id="WP_242287683.1">
    <property type="nucleotide sequence ID" value="NZ_JAKKSL010000004.1"/>
</dbReference>
<evidence type="ECO:0000313" key="3">
    <source>
        <dbReference type="Proteomes" id="UP001139646"/>
    </source>
</evidence>
<feature type="signal peptide" evidence="1">
    <location>
        <begin position="1"/>
        <end position="18"/>
    </location>
</feature>
<gene>
    <name evidence="2" type="ORF">L3081_18640</name>
</gene>
<dbReference type="EMBL" id="JAKKSL010000004">
    <property type="protein sequence ID" value="MCI2285040.1"/>
    <property type="molecule type" value="Genomic_DNA"/>
</dbReference>
<protein>
    <recommendedName>
        <fullName evidence="4">TolC family protein</fullName>
    </recommendedName>
</protein>